<protein>
    <submittedName>
        <fullName evidence="1">Uncharacterized protein</fullName>
    </submittedName>
</protein>
<dbReference type="EMBL" id="NDYQ01000020">
    <property type="protein sequence ID" value="OUT16112.1"/>
    <property type="molecule type" value="Genomic_DNA"/>
</dbReference>
<organism evidence="1 2">
    <name type="scientific">Campylobacter concisus</name>
    <dbReference type="NCBI Taxonomy" id="199"/>
    <lineage>
        <taxon>Bacteria</taxon>
        <taxon>Pseudomonadati</taxon>
        <taxon>Campylobacterota</taxon>
        <taxon>Epsilonproteobacteria</taxon>
        <taxon>Campylobacterales</taxon>
        <taxon>Campylobacteraceae</taxon>
        <taxon>Campylobacter</taxon>
    </lineage>
</organism>
<proteinExistence type="predicted"/>
<name>A0A1Y5NE57_9BACT</name>
<reference evidence="1 2" key="1">
    <citation type="submission" date="2017-04" db="EMBL/GenBank/DDBJ databases">
        <title>Complete genome of Campylobacter concisus ATCC 33237T and draft genomes for an additional eight well characterized C. concisus strains.</title>
        <authorList>
            <person name="Cornelius A.J."/>
            <person name="Miller W.G."/>
            <person name="Lastovica A.J."/>
            <person name="On S.L."/>
            <person name="French N.P."/>
            <person name="Vandenberg O."/>
            <person name="Biggs P.J."/>
        </authorList>
    </citation>
    <scope>NUCLEOTIDE SEQUENCE [LARGE SCALE GENOMIC DNA]</scope>
    <source>
        <strain evidence="1 2">Lasto127.99</strain>
    </source>
</reference>
<comment type="caution">
    <text evidence="1">The sequence shown here is derived from an EMBL/GenBank/DDBJ whole genome shotgun (WGS) entry which is preliminary data.</text>
</comment>
<accession>A0A1Y5NE57</accession>
<gene>
    <name evidence="1" type="ORF">B9N60_09915</name>
</gene>
<evidence type="ECO:0000313" key="1">
    <source>
        <dbReference type="EMBL" id="OUT16112.1"/>
    </source>
</evidence>
<dbReference type="RefSeq" id="WP_087582241.1">
    <property type="nucleotide sequence ID" value="NZ_NDYQ01000020.1"/>
</dbReference>
<sequence>MSEREQIICELYGDSRGFLTPARLAKYSLLLKNVATNELINFSVFAEKYRKEYQNTDALLFRATMEWSKIVFLKMREKGLRFFNDVDTLAAFCKEIYRGTRLCNSGTGSGFLESTIISVDANGVLRNECVLENGVFQRLTSDEETHLFEYLLEHQEKIGVVKIKTRESEVKQAQIAANNTNLLPADPDAPIEMSDEARARLRLGLSAIAANIAKRA</sequence>
<dbReference type="AlphaFoldDB" id="A0A1Y5NE57"/>
<dbReference type="Proteomes" id="UP000195893">
    <property type="component" value="Unassembled WGS sequence"/>
</dbReference>
<evidence type="ECO:0000313" key="2">
    <source>
        <dbReference type="Proteomes" id="UP000195893"/>
    </source>
</evidence>